<reference evidence="4" key="1">
    <citation type="journal article" date="2019" name="Int. J. Syst. Evol. Microbiol.">
        <title>The Global Catalogue of Microorganisms (GCM) 10K type strain sequencing project: providing services to taxonomists for standard genome sequencing and annotation.</title>
        <authorList>
            <consortium name="The Broad Institute Genomics Platform"/>
            <consortium name="The Broad Institute Genome Sequencing Center for Infectious Disease"/>
            <person name="Wu L."/>
            <person name="Ma J."/>
        </authorList>
    </citation>
    <scope>NUCLEOTIDE SEQUENCE [LARGE SCALE GENOMIC DNA]</scope>
    <source>
        <strain evidence="4">XZYJ18</strain>
    </source>
</reference>
<dbReference type="RefSeq" id="WP_378572068.1">
    <property type="nucleotide sequence ID" value="NZ_JBHSFQ010000004.1"/>
</dbReference>
<protein>
    <recommendedName>
        <fullName evidence="5">Cell division protein FtsL</fullName>
    </recommendedName>
</protein>
<gene>
    <name evidence="3" type="ORF">ACFO4E_06245</name>
</gene>
<accession>A0ABV9DRB7</accession>
<keyword evidence="2" id="KW-1133">Transmembrane helix</keyword>
<sequence length="148" mass="15497">MSTATETTPETTRTRSITAAPARARPAARPRPDTAPAAKRPAPATRDAAPPPRMPFVLLVLGLLGGALISLLALRTVLIEDAFAISTLQEQNADLSIQEEGLREDVLSLEAPSNIASEAEDLGMEPGGAPVVLDLREGEIRGDDTPAP</sequence>
<evidence type="ECO:0000313" key="4">
    <source>
        <dbReference type="Proteomes" id="UP001595923"/>
    </source>
</evidence>
<keyword evidence="2" id="KW-0812">Transmembrane</keyword>
<comment type="caution">
    <text evidence="3">The sequence shown here is derived from an EMBL/GenBank/DDBJ whole genome shotgun (WGS) entry which is preliminary data.</text>
</comment>
<keyword evidence="2" id="KW-0472">Membrane</keyword>
<name>A0ABV9DRB7_9ACTN</name>
<dbReference type="Proteomes" id="UP001595923">
    <property type="component" value="Unassembled WGS sequence"/>
</dbReference>
<feature type="region of interest" description="Disordered" evidence="1">
    <location>
        <begin position="1"/>
        <end position="52"/>
    </location>
</feature>
<organism evidence="3 4">
    <name type="scientific">Nocardiopsis mangrovi</name>
    <dbReference type="NCBI Taxonomy" id="1179818"/>
    <lineage>
        <taxon>Bacteria</taxon>
        <taxon>Bacillati</taxon>
        <taxon>Actinomycetota</taxon>
        <taxon>Actinomycetes</taxon>
        <taxon>Streptosporangiales</taxon>
        <taxon>Nocardiopsidaceae</taxon>
        <taxon>Nocardiopsis</taxon>
    </lineage>
</organism>
<evidence type="ECO:0000313" key="3">
    <source>
        <dbReference type="EMBL" id="MFC4561449.1"/>
    </source>
</evidence>
<dbReference type="EMBL" id="JBHSFQ010000004">
    <property type="protein sequence ID" value="MFC4561449.1"/>
    <property type="molecule type" value="Genomic_DNA"/>
</dbReference>
<proteinExistence type="predicted"/>
<evidence type="ECO:0000256" key="2">
    <source>
        <dbReference type="SAM" id="Phobius"/>
    </source>
</evidence>
<keyword evidence="4" id="KW-1185">Reference proteome</keyword>
<evidence type="ECO:0008006" key="5">
    <source>
        <dbReference type="Google" id="ProtNLM"/>
    </source>
</evidence>
<feature type="compositionally biased region" description="Low complexity" evidence="1">
    <location>
        <begin position="1"/>
        <end position="27"/>
    </location>
</feature>
<feature type="transmembrane region" description="Helical" evidence="2">
    <location>
        <begin position="56"/>
        <end position="74"/>
    </location>
</feature>
<feature type="compositionally biased region" description="Low complexity" evidence="1">
    <location>
        <begin position="34"/>
        <end position="48"/>
    </location>
</feature>
<evidence type="ECO:0000256" key="1">
    <source>
        <dbReference type="SAM" id="MobiDB-lite"/>
    </source>
</evidence>